<comment type="caution">
    <text evidence="1">The sequence shown here is derived from an EMBL/GenBank/DDBJ whole genome shotgun (WGS) entry which is preliminary data.</text>
</comment>
<dbReference type="EMBL" id="CM055095">
    <property type="protein sequence ID" value="KAJ7560740.1"/>
    <property type="molecule type" value="Genomic_DNA"/>
</dbReference>
<name>A0ACC2E2Y8_DIPCM</name>
<gene>
    <name evidence="1" type="ORF">O6H91_04G143500</name>
</gene>
<evidence type="ECO:0000313" key="2">
    <source>
        <dbReference type="Proteomes" id="UP001162992"/>
    </source>
</evidence>
<dbReference type="Proteomes" id="UP001162992">
    <property type="component" value="Chromosome 4"/>
</dbReference>
<accession>A0ACC2E2Y8</accession>
<proteinExistence type="predicted"/>
<reference evidence="2" key="1">
    <citation type="journal article" date="2024" name="Proc. Natl. Acad. Sci. U.S.A.">
        <title>Extraordinary preservation of gene collinearity over three hundred million years revealed in homosporous lycophytes.</title>
        <authorList>
            <person name="Li C."/>
            <person name="Wickell D."/>
            <person name="Kuo L.Y."/>
            <person name="Chen X."/>
            <person name="Nie B."/>
            <person name="Liao X."/>
            <person name="Peng D."/>
            <person name="Ji J."/>
            <person name="Jenkins J."/>
            <person name="Williams M."/>
            <person name="Shu S."/>
            <person name="Plott C."/>
            <person name="Barry K."/>
            <person name="Rajasekar S."/>
            <person name="Grimwood J."/>
            <person name="Han X."/>
            <person name="Sun S."/>
            <person name="Hou Z."/>
            <person name="He W."/>
            <person name="Dai G."/>
            <person name="Sun C."/>
            <person name="Schmutz J."/>
            <person name="Leebens-Mack J.H."/>
            <person name="Li F.W."/>
            <person name="Wang L."/>
        </authorList>
    </citation>
    <scope>NUCLEOTIDE SEQUENCE [LARGE SCALE GENOMIC DNA]</scope>
    <source>
        <strain evidence="2">cv. PW_Plant_1</strain>
    </source>
</reference>
<sequence length="521" mass="58614">MGVEQQLRLRKAQQKFRMRGLTLTVDALKAVVAFLDGFLEAEDEGLEQLLSEADKISLKNNVLSKESILEMVASISGSTTIERNVFKVIDAFQVPKFCYDPIRKMFHGPAEKLALHGDAQSKAALYRDRLQLLQQRIVRDRHFAKPAFRVDGSRSGTCEMTPLQSLIGCSGNRWVMGIISQLEDGCYYLEDISAATPIDLSVAKTTTGFFTENSIIVAEGELQPDGVFKVYTCGFPPLESRSVSLSITAGLDFFGAGVLSPDEILRLERMERKAINDMFVVFSEVWIDQEEAMQKLGMVLDGFESVEVVPTLFVFMGNFCSRPCNLAFHAFSKLREQFNRLGSLIAAHPRINQESKFLFIPGPGDPGPASVLPRPPIPDYFAREVMKHVPNAIFSSNPCRVRYYSQEIVFFRQDLLYRMRRSCIIPPSEEETKDPFEHLVATVTHQSHLCPLPLMTEPISWNYDHSLRLYPTPHTIVLADCSEQKMFKYTGVTCFNPGSFTNDGTFVAYRPATQEPELSAI</sequence>
<protein>
    <submittedName>
        <fullName evidence="1">Uncharacterized protein</fullName>
    </submittedName>
</protein>
<keyword evidence="2" id="KW-1185">Reference proteome</keyword>
<evidence type="ECO:0000313" key="1">
    <source>
        <dbReference type="EMBL" id="KAJ7560740.1"/>
    </source>
</evidence>
<organism evidence="1 2">
    <name type="scientific">Diphasiastrum complanatum</name>
    <name type="common">Issler's clubmoss</name>
    <name type="synonym">Lycopodium complanatum</name>
    <dbReference type="NCBI Taxonomy" id="34168"/>
    <lineage>
        <taxon>Eukaryota</taxon>
        <taxon>Viridiplantae</taxon>
        <taxon>Streptophyta</taxon>
        <taxon>Embryophyta</taxon>
        <taxon>Tracheophyta</taxon>
        <taxon>Lycopodiopsida</taxon>
        <taxon>Lycopodiales</taxon>
        <taxon>Lycopodiaceae</taxon>
        <taxon>Lycopodioideae</taxon>
        <taxon>Diphasiastrum</taxon>
    </lineage>
</organism>